<evidence type="ECO:0000256" key="6">
    <source>
        <dbReference type="SAM" id="Phobius"/>
    </source>
</evidence>
<gene>
    <name evidence="8" type="ORF">BAVI_05064</name>
</gene>
<keyword evidence="3 6" id="KW-0812">Transmembrane</keyword>
<dbReference type="GO" id="GO:0005886">
    <property type="term" value="C:plasma membrane"/>
    <property type="evidence" value="ECO:0007669"/>
    <property type="project" value="UniProtKB-SubCell"/>
</dbReference>
<comment type="subcellular location">
    <subcellularLocation>
        <location evidence="1">Cell membrane</location>
        <topology evidence="1">Multi-pass membrane protein</topology>
    </subcellularLocation>
</comment>
<dbReference type="InterPro" id="IPR036259">
    <property type="entry name" value="MFS_trans_sf"/>
</dbReference>
<feature type="transmembrane region" description="Helical" evidence="6">
    <location>
        <begin position="154"/>
        <end position="179"/>
    </location>
</feature>
<dbReference type="SUPFAM" id="SSF103473">
    <property type="entry name" value="MFS general substrate transporter"/>
    <property type="match status" value="1"/>
</dbReference>
<feature type="transmembrane region" description="Helical" evidence="6">
    <location>
        <begin position="35"/>
        <end position="55"/>
    </location>
</feature>
<evidence type="ECO:0000313" key="8">
    <source>
        <dbReference type="EMBL" id="ETI69948.1"/>
    </source>
</evidence>
<feature type="transmembrane region" description="Helical" evidence="6">
    <location>
        <begin position="126"/>
        <end position="148"/>
    </location>
</feature>
<feature type="transmembrane region" description="Helical" evidence="6">
    <location>
        <begin position="7"/>
        <end position="29"/>
    </location>
</feature>
<name>A0AB94ISJ8_9BACI</name>
<reference evidence="8 9" key="1">
    <citation type="journal article" date="2014" name="Environ. Microbiol.">
        <title>The nitrate-ammonifying and nosZ-carrying bacterium Bacillus vireti is a potent source and sink for nitric and nitrous oxide under high nitrate conditions.</title>
        <authorList>
            <person name="Mania D."/>
            <person name="Heylen K."/>
            <person name="van Spanning R.J."/>
            <person name="Frostegard A."/>
        </authorList>
    </citation>
    <scope>NUCLEOTIDE SEQUENCE [LARGE SCALE GENOMIC DNA]</scope>
    <source>
        <strain evidence="8 9">LMG 21834</strain>
    </source>
</reference>
<accession>A0AB94ISJ8</accession>
<dbReference type="PANTHER" id="PTHR23526">
    <property type="entry name" value="INTEGRAL MEMBRANE TRANSPORT PROTEIN-RELATED"/>
    <property type="match status" value="1"/>
</dbReference>
<evidence type="ECO:0000256" key="1">
    <source>
        <dbReference type="ARBA" id="ARBA00004651"/>
    </source>
</evidence>
<dbReference type="InterPro" id="IPR011701">
    <property type="entry name" value="MFS"/>
</dbReference>
<organism evidence="8 9">
    <name type="scientific">Neobacillus vireti LMG 21834</name>
    <dbReference type="NCBI Taxonomy" id="1131730"/>
    <lineage>
        <taxon>Bacteria</taxon>
        <taxon>Bacillati</taxon>
        <taxon>Bacillota</taxon>
        <taxon>Bacilli</taxon>
        <taxon>Bacillales</taxon>
        <taxon>Bacillaceae</taxon>
        <taxon>Neobacillus</taxon>
    </lineage>
</organism>
<dbReference type="Proteomes" id="UP000018877">
    <property type="component" value="Unassembled WGS sequence"/>
</dbReference>
<feature type="transmembrane region" description="Helical" evidence="6">
    <location>
        <begin position="67"/>
        <end position="87"/>
    </location>
</feature>
<evidence type="ECO:0000313" key="9">
    <source>
        <dbReference type="Proteomes" id="UP000018877"/>
    </source>
</evidence>
<dbReference type="AlphaFoldDB" id="A0AB94ISJ8"/>
<dbReference type="GO" id="GO:0022857">
    <property type="term" value="F:transmembrane transporter activity"/>
    <property type="evidence" value="ECO:0007669"/>
    <property type="project" value="InterPro"/>
</dbReference>
<keyword evidence="2" id="KW-0813">Transport</keyword>
<keyword evidence="4 6" id="KW-1133">Transmembrane helix</keyword>
<dbReference type="PROSITE" id="PS50850">
    <property type="entry name" value="MFS"/>
    <property type="match status" value="1"/>
</dbReference>
<keyword evidence="5 6" id="KW-0472">Membrane</keyword>
<feature type="domain" description="Major facilitator superfamily (MFS) profile" evidence="7">
    <location>
        <begin position="1"/>
        <end position="378"/>
    </location>
</feature>
<evidence type="ECO:0000256" key="3">
    <source>
        <dbReference type="ARBA" id="ARBA00022692"/>
    </source>
</evidence>
<evidence type="ECO:0000259" key="7">
    <source>
        <dbReference type="PROSITE" id="PS50850"/>
    </source>
</evidence>
<dbReference type="RefSeq" id="WP_024027229.1">
    <property type="nucleotide sequence ID" value="NZ_ALAN01000034.1"/>
</dbReference>
<evidence type="ECO:0000256" key="5">
    <source>
        <dbReference type="ARBA" id="ARBA00023136"/>
    </source>
</evidence>
<dbReference type="EMBL" id="ALAN01000034">
    <property type="protein sequence ID" value="ETI69948.1"/>
    <property type="molecule type" value="Genomic_DNA"/>
</dbReference>
<keyword evidence="9" id="KW-1185">Reference proteome</keyword>
<protein>
    <submittedName>
        <fullName evidence="8">MFS family transporter</fullName>
    </submittedName>
</protein>
<dbReference type="InterPro" id="IPR001958">
    <property type="entry name" value="Tet-R_TetA/multi-R_MdtG-like"/>
</dbReference>
<feature type="transmembrane region" description="Helical" evidence="6">
    <location>
        <begin position="234"/>
        <end position="254"/>
    </location>
</feature>
<dbReference type="Pfam" id="PF07690">
    <property type="entry name" value="MFS_1"/>
    <property type="match status" value="2"/>
</dbReference>
<dbReference type="PANTHER" id="PTHR23526:SF4">
    <property type="entry name" value="INTEGRAL MEMBRANE TRANSPORT PROTEIN"/>
    <property type="match status" value="1"/>
</dbReference>
<sequence length="386" mass="42111">MTLRNVMIITFGFQTVINLTRPIITLYALHMGSTAFDIGILTASYSLLPLIFAIQAGKIADKVGDRLPILLGSLGITIGMLIPFMFASMWSLYVSQFIVGLANVFLVVSLQNVLGNTASKENRDYYFSMFGMAVAAGALLGPLLGGYISEHLSYTTAFLVSIFISFIPIAFSFYIPVVIREKQQKKSTILSSIGLLNISILRKALFSSALVLYSKDIFIAYFPLFAKQNHISEFIIGWIISIQALAMIIVRFILPKLTNFLGRDRILSISIIVAGVSFILLPFTENVIILGLLSCLMGFGLGCGQPLSMTITYNASPKNRTGEVLGLRLSTNRLSQMIAPVFFGLVGSWVGVISVFFISGAFLLGGTLFVKSGKDKPKASNHLNHS</sequence>
<dbReference type="InterPro" id="IPR052528">
    <property type="entry name" value="Sugar_transport-like"/>
</dbReference>
<comment type="caution">
    <text evidence="8">The sequence shown here is derived from an EMBL/GenBank/DDBJ whole genome shotgun (WGS) entry which is preliminary data.</text>
</comment>
<feature type="transmembrane region" description="Helical" evidence="6">
    <location>
        <begin position="266"/>
        <end position="283"/>
    </location>
</feature>
<dbReference type="PRINTS" id="PR01035">
    <property type="entry name" value="TCRTETA"/>
</dbReference>
<feature type="transmembrane region" description="Helical" evidence="6">
    <location>
        <begin position="200"/>
        <end position="222"/>
    </location>
</feature>
<evidence type="ECO:0000256" key="2">
    <source>
        <dbReference type="ARBA" id="ARBA00022448"/>
    </source>
</evidence>
<evidence type="ECO:0000256" key="4">
    <source>
        <dbReference type="ARBA" id="ARBA00022989"/>
    </source>
</evidence>
<feature type="transmembrane region" description="Helical" evidence="6">
    <location>
        <begin position="93"/>
        <end position="114"/>
    </location>
</feature>
<feature type="transmembrane region" description="Helical" evidence="6">
    <location>
        <begin position="289"/>
        <end position="316"/>
    </location>
</feature>
<dbReference type="InterPro" id="IPR020846">
    <property type="entry name" value="MFS_dom"/>
</dbReference>
<feature type="transmembrane region" description="Helical" evidence="6">
    <location>
        <begin position="337"/>
        <end position="364"/>
    </location>
</feature>
<dbReference type="Gene3D" id="1.20.1250.20">
    <property type="entry name" value="MFS general substrate transporter like domains"/>
    <property type="match status" value="1"/>
</dbReference>
<proteinExistence type="predicted"/>